<feature type="domain" description="Bacterial transcriptional activator" evidence="1">
    <location>
        <begin position="99"/>
        <end position="244"/>
    </location>
</feature>
<protein>
    <submittedName>
        <fullName evidence="2">Possible response regulator</fullName>
    </submittedName>
</protein>
<dbReference type="GO" id="GO:0003677">
    <property type="term" value="F:DNA binding"/>
    <property type="evidence" value="ECO:0007669"/>
    <property type="project" value="InterPro"/>
</dbReference>
<dbReference type="Gene3D" id="1.25.40.10">
    <property type="entry name" value="Tetratricopeptide repeat domain"/>
    <property type="match status" value="1"/>
</dbReference>
<evidence type="ECO:0000313" key="2">
    <source>
        <dbReference type="EMBL" id="CAD84228.1"/>
    </source>
</evidence>
<dbReference type="SUPFAM" id="SSF46894">
    <property type="entry name" value="C-terminal effector domain of the bipartite response regulators"/>
    <property type="match status" value="1"/>
</dbReference>
<reference evidence="2 3" key="1">
    <citation type="journal article" date="2003" name="J. Bacteriol.">
        <title>Complete genome sequence of the ammonia-oxidizing bacterium and obligate chemolithoautotroph Nitrosomonas europaea.</title>
        <authorList>
            <person name="Chain P."/>
            <person name="Lamerdin J."/>
            <person name="Larimer F."/>
            <person name="Regala W."/>
            <person name="Land M."/>
            <person name="Hauser L."/>
            <person name="Hooper A."/>
            <person name="Klotz M."/>
            <person name="Norton J."/>
            <person name="Sayavedra-Soto L."/>
            <person name="Arciero D."/>
            <person name="Hommes N."/>
            <person name="Whittaker M."/>
            <person name="Arp D."/>
        </authorList>
    </citation>
    <scope>NUCLEOTIDE SEQUENCE [LARGE SCALE GENOMIC DNA]</scope>
    <source>
        <strain evidence="3">ATCC 19718 / CIP 103999 / KCTC 2705 / NBRC 14298</strain>
    </source>
</reference>
<evidence type="ECO:0000259" key="1">
    <source>
        <dbReference type="SMART" id="SM01043"/>
    </source>
</evidence>
<accession>Q82XF7</accession>
<gene>
    <name evidence="2" type="ordered locus">NE0317</name>
</gene>
<organism evidence="2 3">
    <name type="scientific">Nitrosomonas europaea (strain ATCC 19718 / CIP 103999 / KCTC 2705 / NBRC 14298)</name>
    <dbReference type="NCBI Taxonomy" id="228410"/>
    <lineage>
        <taxon>Bacteria</taxon>
        <taxon>Pseudomonadati</taxon>
        <taxon>Pseudomonadota</taxon>
        <taxon>Betaproteobacteria</taxon>
        <taxon>Nitrosomonadales</taxon>
        <taxon>Nitrosomonadaceae</taxon>
        <taxon>Nitrosomonas</taxon>
    </lineage>
</organism>
<proteinExistence type="predicted"/>
<dbReference type="STRING" id="228410.NE0317"/>
<dbReference type="eggNOG" id="COG3629">
    <property type="taxonomic scope" value="Bacteria"/>
</dbReference>
<dbReference type="InterPro" id="IPR005158">
    <property type="entry name" value="BTAD"/>
</dbReference>
<dbReference type="EMBL" id="AL954747">
    <property type="protein sequence ID" value="CAD84228.1"/>
    <property type="molecule type" value="Genomic_DNA"/>
</dbReference>
<dbReference type="InterPro" id="IPR051677">
    <property type="entry name" value="AfsR-DnrI-RedD_regulator"/>
</dbReference>
<dbReference type="InterPro" id="IPR036388">
    <property type="entry name" value="WH-like_DNA-bd_sf"/>
</dbReference>
<dbReference type="InterPro" id="IPR016032">
    <property type="entry name" value="Sig_transdc_resp-reg_C-effctor"/>
</dbReference>
<dbReference type="SMART" id="SM01043">
    <property type="entry name" value="BTAD"/>
    <property type="match status" value="1"/>
</dbReference>
<dbReference type="GeneID" id="87103524"/>
<name>Q82XF7_NITEU</name>
<dbReference type="PANTHER" id="PTHR35807">
    <property type="entry name" value="TRANSCRIPTIONAL REGULATOR REDD-RELATED"/>
    <property type="match status" value="1"/>
</dbReference>
<dbReference type="SUPFAM" id="SSF48452">
    <property type="entry name" value="TPR-like"/>
    <property type="match status" value="1"/>
</dbReference>
<evidence type="ECO:0000313" key="3">
    <source>
        <dbReference type="Proteomes" id="UP000001416"/>
    </source>
</evidence>
<keyword evidence="3" id="KW-1185">Reference proteome</keyword>
<dbReference type="HOGENOM" id="CLU_1123600_0_0_4"/>
<dbReference type="Proteomes" id="UP000001416">
    <property type="component" value="Chromosome"/>
</dbReference>
<dbReference type="KEGG" id="neu:NE0317"/>
<sequence>MVVQIHSFGPLAVEVAGESVIQPGRNQKKILELLATIIALGGRNVNGNLLKEILWPDAEGDLADLSLGTSLHRLRKLIGKEAVLLNTGMVSLNDGCCWLDLWIFETISCKLENVLKCSDQQPLATELVDQLMTLYRGTFLKNYDSGWILLKQEQLLDRLIRLLNLSADCYEQHGENERTSQLLSKILELRPLSEANYRRLMQHYIKLGWTDQALHIYRQCQRILSGGFNIPLSSEIHRLAKQLQTGT</sequence>
<dbReference type="OrthoDB" id="134985at2"/>
<dbReference type="RefSeq" id="WP_011110952.1">
    <property type="nucleotide sequence ID" value="NC_004757.1"/>
</dbReference>
<dbReference type="Gene3D" id="1.10.10.10">
    <property type="entry name" value="Winged helix-like DNA-binding domain superfamily/Winged helix DNA-binding domain"/>
    <property type="match status" value="1"/>
</dbReference>
<dbReference type="Pfam" id="PF03704">
    <property type="entry name" value="BTAD"/>
    <property type="match status" value="1"/>
</dbReference>
<dbReference type="DNASU" id="1081246"/>
<dbReference type="GO" id="GO:0006355">
    <property type="term" value="P:regulation of DNA-templated transcription"/>
    <property type="evidence" value="ECO:0007669"/>
    <property type="project" value="InterPro"/>
</dbReference>
<dbReference type="InterPro" id="IPR011990">
    <property type="entry name" value="TPR-like_helical_dom_sf"/>
</dbReference>
<dbReference type="AlphaFoldDB" id="Q82XF7"/>